<feature type="transmembrane region" description="Helical" evidence="1">
    <location>
        <begin position="337"/>
        <end position="363"/>
    </location>
</feature>
<dbReference type="Proteomes" id="UP000192872">
    <property type="component" value="Unassembled WGS sequence"/>
</dbReference>
<dbReference type="Pfam" id="PF16980">
    <property type="entry name" value="CitMHS_2"/>
    <property type="match status" value="1"/>
</dbReference>
<accession>A0A1W9HW33</accession>
<protein>
    <submittedName>
        <fullName evidence="2">Sodium:proton antiporter</fullName>
    </submittedName>
</protein>
<dbReference type="RefSeq" id="WP_376801970.1">
    <property type="nucleotide sequence ID" value="NZ_DBNB01000034.1"/>
</dbReference>
<name>A0A1W9HW33_9HYPH</name>
<feature type="transmembrane region" description="Helical" evidence="1">
    <location>
        <begin position="36"/>
        <end position="56"/>
    </location>
</feature>
<feature type="transmembrane region" description="Helical" evidence="1">
    <location>
        <begin position="68"/>
        <end position="93"/>
    </location>
</feature>
<evidence type="ECO:0000313" key="2">
    <source>
        <dbReference type="EMBL" id="OQW51639.1"/>
    </source>
</evidence>
<evidence type="ECO:0000256" key="1">
    <source>
        <dbReference type="SAM" id="Phobius"/>
    </source>
</evidence>
<comment type="caution">
    <text evidence="2">The sequence shown here is derived from an EMBL/GenBank/DDBJ whole genome shotgun (WGS) entry which is preliminary data.</text>
</comment>
<keyword evidence="1" id="KW-0812">Transmembrane</keyword>
<gene>
    <name evidence="2" type="ORF">A4S15_10440</name>
</gene>
<keyword evidence="1" id="KW-0472">Membrane</keyword>
<reference evidence="2 3" key="1">
    <citation type="journal article" date="2017" name="Water Res.">
        <title>Comammox in drinking water systems.</title>
        <authorList>
            <person name="Wang Y."/>
            <person name="Ma L."/>
            <person name="Mao Y."/>
            <person name="Jiang X."/>
            <person name="Xia Y."/>
            <person name="Yu K."/>
            <person name="Li B."/>
            <person name="Zhang T."/>
        </authorList>
    </citation>
    <scope>NUCLEOTIDE SEQUENCE [LARGE SCALE GENOMIC DNA]</scope>
    <source>
        <strain evidence="2">SG_bin8</strain>
    </source>
</reference>
<sequence length="476" mass="50746">MPCLTKTLIALALGLFPATAFGADAALAVDGSRLSLIWALPFAGILLSIALGPLLTPGFWHHHFGKVALFWAGCFVIPYLALAGFSPALYAVLHTLLLEYIPFIILLFALYTVAGGIFISGNIHGSPLMNTAILALGTVLASLVGTTGASMILIRPLIRANDARQHNVHVVVFFIFLVSNIGGSLTPLGDPPLFLGFLKGVDFFWTTTHLFSEMLTAAVILLVVFFALDSYFVASDRSAPVMRDPPPDTHPGIRLFGQVNLLLLAAIIAVLITCAGWKPGVSVEVFHNTLQLQDLTRDVLLLLIAFVSLKLTPALAREGNGFNWGPIAEVAKLFIGIFLTIVPVLAILQAGKSGALAGLVALVTNGDGTPNHAMYFWLTGGLSSFLDNAPTYLLFFNVAGGDAQRLMGEGALTLAAISCGAVFMGANSYIGNAPNFMVKSIADDMGVKMPSFFGYCGWALCFLIPLFILITIIFFR</sequence>
<feature type="transmembrane region" description="Helical" evidence="1">
    <location>
        <begin position="452"/>
        <end position="475"/>
    </location>
</feature>
<feature type="transmembrane region" description="Helical" evidence="1">
    <location>
        <begin position="132"/>
        <end position="154"/>
    </location>
</feature>
<feature type="transmembrane region" description="Helical" evidence="1">
    <location>
        <begin position="299"/>
        <end position="316"/>
    </location>
</feature>
<feature type="transmembrane region" description="Helical" evidence="1">
    <location>
        <begin position="100"/>
        <end position="120"/>
    </location>
</feature>
<feature type="transmembrane region" description="Helical" evidence="1">
    <location>
        <begin position="6"/>
        <end position="29"/>
    </location>
</feature>
<organism evidence="2 3">
    <name type="scientific">Candidatus Raskinella chloraquaticus</name>
    <dbReference type="NCBI Taxonomy" id="1951219"/>
    <lineage>
        <taxon>Bacteria</taxon>
        <taxon>Pseudomonadati</taxon>
        <taxon>Pseudomonadota</taxon>
        <taxon>Alphaproteobacteria</taxon>
        <taxon>Hyphomicrobiales</taxon>
        <taxon>Phreatobacteraceae</taxon>
        <taxon>Candidatus Raskinella</taxon>
    </lineage>
</organism>
<dbReference type="InterPro" id="IPR031566">
    <property type="entry name" value="CitMHS_2"/>
</dbReference>
<feature type="transmembrane region" description="Helical" evidence="1">
    <location>
        <begin position="411"/>
        <end position="432"/>
    </location>
</feature>
<dbReference type="STRING" id="1827387.A4S15_10440"/>
<feature type="transmembrane region" description="Helical" evidence="1">
    <location>
        <begin position="255"/>
        <end position="279"/>
    </location>
</feature>
<feature type="transmembrane region" description="Helical" evidence="1">
    <location>
        <begin position="214"/>
        <end position="234"/>
    </location>
</feature>
<feature type="transmembrane region" description="Helical" evidence="1">
    <location>
        <begin position="375"/>
        <end position="399"/>
    </location>
</feature>
<keyword evidence="1" id="KW-1133">Transmembrane helix</keyword>
<evidence type="ECO:0000313" key="3">
    <source>
        <dbReference type="Proteomes" id="UP000192872"/>
    </source>
</evidence>
<proteinExistence type="predicted"/>
<dbReference type="AlphaFoldDB" id="A0A1W9HW33"/>
<feature type="transmembrane region" description="Helical" evidence="1">
    <location>
        <begin position="166"/>
        <end position="185"/>
    </location>
</feature>
<dbReference type="EMBL" id="LWDL01000018">
    <property type="protein sequence ID" value="OQW51639.1"/>
    <property type="molecule type" value="Genomic_DNA"/>
</dbReference>